<dbReference type="eggNOG" id="COG0702">
    <property type="taxonomic scope" value="Bacteria"/>
</dbReference>
<comment type="caution">
    <text evidence="1">The sequence shown here is derived from an EMBL/GenBank/DDBJ whole genome shotgun (WGS) entry which is preliminary data.</text>
</comment>
<evidence type="ECO:0000313" key="1">
    <source>
        <dbReference type="EMBL" id="ENO16076.1"/>
    </source>
</evidence>
<reference evidence="1 2" key="1">
    <citation type="journal article" date="2013" name="Genome Announc.">
        <title>Genome Sequence of the Polycyclic Aromatic Hydrocarbon-Degrading Bacterium Strain Marinobacter nanhaiticus D15-8WT.</title>
        <authorList>
            <person name="Cui Z."/>
            <person name="Gao W."/>
            <person name="Li Q."/>
            <person name="Xu G."/>
            <person name="Zheng L."/>
        </authorList>
    </citation>
    <scope>NUCLEOTIDE SEQUENCE [LARGE SCALE GENOMIC DNA]</scope>
    <source>
        <strain evidence="1 2">D15-8W</strain>
    </source>
</reference>
<proteinExistence type="predicted"/>
<dbReference type="Gene3D" id="3.40.50.720">
    <property type="entry name" value="NAD(P)-binding Rossmann-like Domain"/>
    <property type="match status" value="1"/>
</dbReference>
<dbReference type="PANTHER" id="PTHR14097:SF7">
    <property type="entry name" value="OXIDOREDUCTASE HTATIP2"/>
    <property type="match status" value="1"/>
</dbReference>
<dbReference type="EMBL" id="APLQ01000011">
    <property type="protein sequence ID" value="ENO16076.1"/>
    <property type="molecule type" value="Genomic_DNA"/>
</dbReference>
<dbReference type="SUPFAM" id="SSF51735">
    <property type="entry name" value="NAD(P)-binding Rossmann-fold domains"/>
    <property type="match status" value="1"/>
</dbReference>
<dbReference type="STRING" id="626887.J057_12006"/>
<dbReference type="InterPro" id="IPR036291">
    <property type="entry name" value="NAD(P)-bd_dom_sf"/>
</dbReference>
<dbReference type="Proteomes" id="UP000013165">
    <property type="component" value="Unassembled WGS sequence"/>
</dbReference>
<organism evidence="1 2">
    <name type="scientific">Marinobacter nanhaiticus D15-8W</name>
    <dbReference type="NCBI Taxonomy" id="626887"/>
    <lineage>
        <taxon>Bacteria</taxon>
        <taxon>Pseudomonadati</taxon>
        <taxon>Pseudomonadota</taxon>
        <taxon>Gammaproteobacteria</taxon>
        <taxon>Pseudomonadales</taxon>
        <taxon>Marinobacteraceae</taxon>
        <taxon>Marinobacter</taxon>
    </lineage>
</organism>
<sequence length="207" mass="22482">MELLLLGATGAVGREVLDLALADPAVTRITAPTRQALSPQDKLHNPIIDFDKGLPDADWWHADALISCLGTTIGKAKTRAAFRGIDHDLVLSCANLAKSQGTSAMVLNSSLGANPKSRNFYLRTKGDLEESLKQLGFERLVLVRPSLIDAQREESRLAEQVSLFAGRLMRPLIPARYRPVTARRIASCLLQASQGDAGLTIIESEKI</sequence>
<dbReference type="PANTHER" id="PTHR14097">
    <property type="entry name" value="OXIDOREDUCTASE HTATIP2"/>
    <property type="match status" value="1"/>
</dbReference>
<protein>
    <submittedName>
        <fullName evidence="1">NAD-dependent dehydratase</fullName>
    </submittedName>
</protein>
<dbReference type="PATRIC" id="fig|626887.3.peg.2405"/>
<accession>N6WWT6</accession>
<dbReference type="RefSeq" id="WP_004580366.1">
    <property type="nucleotide sequence ID" value="NZ_AP028878.1"/>
</dbReference>
<keyword evidence="2" id="KW-1185">Reference proteome</keyword>
<dbReference type="OrthoDB" id="9798632at2"/>
<gene>
    <name evidence="1" type="ORF">J057_12006</name>
</gene>
<name>N6WWT6_9GAMM</name>
<dbReference type="HOGENOM" id="CLU_071330_2_1_6"/>
<evidence type="ECO:0000313" key="2">
    <source>
        <dbReference type="Proteomes" id="UP000013165"/>
    </source>
</evidence>
<dbReference type="AlphaFoldDB" id="N6WWT6"/>